<gene>
    <name evidence="10" type="primary">hcaT</name>
    <name evidence="10" type="ORF">NCTC12872_00210</name>
</gene>
<dbReference type="OrthoDB" id="9150135at2"/>
<keyword evidence="6 8" id="KW-1133">Transmembrane helix</keyword>
<dbReference type="Proteomes" id="UP000255417">
    <property type="component" value="Unassembled WGS sequence"/>
</dbReference>
<dbReference type="NCBIfam" id="NF037955">
    <property type="entry name" value="mfs"/>
    <property type="match status" value="1"/>
</dbReference>
<name>A0A379C9C9_9PAST</name>
<evidence type="ECO:0000256" key="2">
    <source>
        <dbReference type="ARBA" id="ARBA00022448"/>
    </source>
</evidence>
<protein>
    <submittedName>
        <fullName evidence="10">Probable 3-phenylpropionic acid transporter</fullName>
    </submittedName>
</protein>
<dbReference type="GO" id="GO:0015528">
    <property type="term" value="F:lactose:proton symporter activity"/>
    <property type="evidence" value="ECO:0007669"/>
    <property type="project" value="TreeGrafter"/>
</dbReference>
<keyword evidence="2" id="KW-0813">Transport</keyword>
<feature type="transmembrane region" description="Helical" evidence="8">
    <location>
        <begin position="272"/>
        <end position="295"/>
    </location>
</feature>
<dbReference type="PIRSF" id="PIRSF004925">
    <property type="entry name" value="HcaT"/>
    <property type="match status" value="1"/>
</dbReference>
<dbReference type="Gene3D" id="1.20.1250.20">
    <property type="entry name" value="MFS general substrate transporter like domains"/>
    <property type="match status" value="2"/>
</dbReference>
<feature type="transmembrane region" description="Helical" evidence="8">
    <location>
        <begin position="206"/>
        <end position="224"/>
    </location>
</feature>
<dbReference type="GO" id="GO:0030395">
    <property type="term" value="F:lactose binding"/>
    <property type="evidence" value="ECO:0007669"/>
    <property type="project" value="TreeGrafter"/>
</dbReference>
<organism evidence="10 11">
    <name type="scientific">Phocoenobacter uteri</name>
    <dbReference type="NCBI Taxonomy" id="146806"/>
    <lineage>
        <taxon>Bacteria</taxon>
        <taxon>Pseudomonadati</taxon>
        <taxon>Pseudomonadota</taxon>
        <taxon>Gammaproteobacteria</taxon>
        <taxon>Pasteurellales</taxon>
        <taxon>Pasteurellaceae</taxon>
        <taxon>Phocoenobacter</taxon>
    </lineage>
</organism>
<dbReference type="NCBIfam" id="NF008346">
    <property type="entry name" value="PRK11128.1"/>
    <property type="match status" value="1"/>
</dbReference>
<evidence type="ECO:0000313" key="10">
    <source>
        <dbReference type="EMBL" id="SUB58257.1"/>
    </source>
</evidence>
<feature type="transmembrane region" description="Helical" evidence="8">
    <location>
        <begin position="136"/>
        <end position="156"/>
    </location>
</feature>
<feature type="transmembrane region" description="Helical" evidence="8">
    <location>
        <begin position="12"/>
        <end position="32"/>
    </location>
</feature>
<dbReference type="Pfam" id="PF12832">
    <property type="entry name" value="MFS_1_like"/>
    <property type="match status" value="1"/>
</dbReference>
<feature type="transmembrane region" description="Helical" evidence="8">
    <location>
        <begin position="162"/>
        <end position="185"/>
    </location>
</feature>
<dbReference type="GO" id="GO:0005886">
    <property type="term" value="C:plasma membrane"/>
    <property type="evidence" value="ECO:0007669"/>
    <property type="project" value="UniProtKB-SubCell"/>
</dbReference>
<proteinExistence type="predicted"/>
<dbReference type="RefSeq" id="WP_115314786.1">
    <property type="nucleotide sequence ID" value="NZ_LWIF01000001.1"/>
</dbReference>
<evidence type="ECO:0000256" key="4">
    <source>
        <dbReference type="ARBA" id="ARBA00022519"/>
    </source>
</evidence>
<reference evidence="10 11" key="1">
    <citation type="submission" date="2018-06" db="EMBL/GenBank/DDBJ databases">
        <authorList>
            <consortium name="Pathogen Informatics"/>
            <person name="Doyle S."/>
        </authorList>
    </citation>
    <scope>NUCLEOTIDE SEQUENCE [LARGE SCALE GENOMIC DNA]</scope>
    <source>
        <strain evidence="10 11">NCTC12872</strain>
    </source>
</reference>
<dbReference type="InterPro" id="IPR026032">
    <property type="entry name" value="HcaT-like"/>
</dbReference>
<keyword evidence="5 8" id="KW-0812">Transmembrane</keyword>
<dbReference type="AlphaFoldDB" id="A0A379C9C9"/>
<evidence type="ECO:0000256" key="5">
    <source>
        <dbReference type="ARBA" id="ARBA00022692"/>
    </source>
</evidence>
<evidence type="ECO:0000259" key="9">
    <source>
        <dbReference type="Pfam" id="PF12832"/>
    </source>
</evidence>
<feature type="transmembrane region" description="Helical" evidence="8">
    <location>
        <begin position="244"/>
        <end position="265"/>
    </location>
</feature>
<accession>A0A379C9C9</accession>
<feature type="transmembrane region" description="Helical" evidence="8">
    <location>
        <begin position="359"/>
        <end position="378"/>
    </location>
</feature>
<feature type="transmembrane region" description="Helical" evidence="8">
    <location>
        <begin position="301"/>
        <end position="319"/>
    </location>
</feature>
<dbReference type="InterPro" id="IPR024989">
    <property type="entry name" value="MFS_assoc_dom"/>
</dbReference>
<dbReference type="SUPFAM" id="SSF103473">
    <property type="entry name" value="MFS general substrate transporter"/>
    <property type="match status" value="1"/>
</dbReference>
<feature type="transmembrane region" description="Helical" evidence="8">
    <location>
        <begin position="103"/>
        <end position="124"/>
    </location>
</feature>
<dbReference type="InterPro" id="IPR036259">
    <property type="entry name" value="MFS_trans_sf"/>
</dbReference>
<feature type="transmembrane region" description="Helical" evidence="8">
    <location>
        <begin position="44"/>
        <end position="64"/>
    </location>
</feature>
<dbReference type="PANTHER" id="PTHR23522:SF10">
    <property type="entry name" value="3-PHENYLPROPIONIC ACID TRANSPORTER-RELATED"/>
    <property type="match status" value="1"/>
</dbReference>
<dbReference type="EMBL" id="UGTA01000001">
    <property type="protein sequence ID" value="SUB58257.1"/>
    <property type="molecule type" value="Genomic_DNA"/>
</dbReference>
<evidence type="ECO:0000256" key="6">
    <source>
        <dbReference type="ARBA" id="ARBA00022989"/>
    </source>
</evidence>
<evidence type="ECO:0000256" key="1">
    <source>
        <dbReference type="ARBA" id="ARBA00004429"/>
    </source>
</evidence>
<feature type="transmembrane region" description="Helical" evidence="8">
    <location>
        <begin position="76"/>
        <end position="97"/>
    </location>
</feature>
<dbReference type="PANTHER" id="PTHR23522">
    <property type="entry name" value="BLL5896 PROTEIN"/>
    <property type="match status" value="1"/>
</dbReference>
<keyword evidence="11" id="KW-1185">Reference proteome</keyword>
<evidence type="ECO:0000256" key="7">
    <source>
        <dbReference type="ARBA" id="ARBA00023136"/>
    </source>
</evidence>
<keyword evidence="4" id="KW-0997">Cell inner membrane</keyword>
<comment type="subcellular location">
    <subcellularLocation>
        <location evidence="1">Cell inner membrane</location>
        <topology evidence="1">Multi-pass membrane protein</topology>
    </subcellularLocation>
</comment>
<feature type="transmembrane region" description="Helical" evidence="8">
    <location>
        <begin position="331"/>
        <end position="353"/>
    </location>
</feature>
<evidence type="ECO:0000256" key="3">
    <source>
        <dbReference type="ARBA" id="ARBA00022475"/>
    </source>
</evidence>
<sequence>MMKLSPFQWTSFNFFGYFCTYGVLMPFFPIWLEYNDYSSEIIGFLLASGYLFRFLGSIVTPQIVTRPSRLLNVARLLSVLMLIACILMAYTVSSIWWLLPAFAFFHIVNGGAMTIGDAIASTWQKQVGIDYGKSRLFGSIAFVVGSLTTGYIVGWFGEQTIIWLMTGFFVFLLSGQILGTNCNFVDPEKSKTTSKISYISLLKDKTILRMLIATSLIQAAHATYYTYSTLYWKSQGIDPQTASLLWGLSVASEVAIFFISGKLFANKKIHHLIIIATTLAIIRWVLYASTVAIPLLALGQILHAFTFGLAHFAMIRYISNQDSELIPKLQGLYFGLGFSGVTALFTLFASLTYGYSPSLSFLLMALLVAPAIIVVPRLKN</sequence>
<evidence type="ECO:0000256" key="8">
    <source>
        <dbReference type="SAM" id="Phobius"/>
    </source>
</evidence>
<feature type="domain" description="Major facilitator superfamily associated" evidence="9">
    <location>
        <begin position="11"/>
        <end position="360"/>
    </location>
</feature>
<keyword evidence="7 8" id="KW-0472">Membrane</keyword>
<evidence type="ECO:0000313" key="11">
    <source>
        <dbReference type="Proteomes" id="UP000255417"/>
    </source>
</evidence>
<keyword evidence="3" id="KW-1003">Cell membrane</keyword>